<proteinExistence type="predicted"/>
<dbReference type="OrthoDB" id="9871914at2759"/>
<feature type="compositionally biased region" description="Basic and acidic residues" evidence="1">
    <location>
        <begin position="45"/>
        <end position="59"/>
    </location>
</feature>
<dbReference type="Pfam" id="PF14705">
    <property type="entry name" value="Costars"/>
    <property type="match status" value="1"/>
</dbReference>
<dbReference type="RefSeq" id="XP_055677711.1">
    <property type="nucleotide sequence ID" value="XM_055821736.1"/>
</dbReference>
<feature type="domain" description="Costars" evidence="2">
    <location>
        <begin position="78"/>
        <end position="157"/>
    </location>
</feature>
<dbReference type="Gene3D" id="1.10.10.1540">
    <property type="entry name" value="Costar domain"/>
    <property type="match status" value="1"/>
</dbReference>
<dbReference type="VEuPathDB" id="VectorBase:LLONM1_008045"/>
<dbReference type="GeneID" id="129786609"/>
<evidence type="ECO:0000256" key="1">
    <source>
        <dbReference type="SAM" id="MobiDB-lite"/>
    </source>
</evidence>
<dbReference type="AlphaFoldDB" id="A0A7G3AWV2"/>
<name>A0A7G3AWV2_LUTLO</name>
<dbReference type="SMART" id="SM01283">
    <property type="entry name" value="Costars"/>
    <property type="match status" value="1"/>
</dbReference>
<evidence type="ECO:0000313" key="3">
    <source>
        <dbReference type="EMBL" id="MBC1177165.1"/>
    </source>
</evidence>
<dbReference type="InterPro" id="IPR027817">
    <property type="entry name" value="Costars_dom"/>
</dbReference>
<dbReference type="GO" id="GO:0003779">
    <property type="term" value="F:actin binding"/>
    <property type="evidence" value="ECO:0007669"/>
    <property type="project" value="InterPro"/>
</dbReference>
<feature type="region of interest" description="Disordered" evidence="1">
    <location>
        <begin position="40"/>
        <end position="59"/>
    </location>
</feature>
<dbReference type="FunFam" id="1.10.10.1540:FF:000003">
    <property type="entry name" value="Uncharacterized protein, isoform B"/>
    <property type="match status" value="1"/>
</dbReference>
<dbReference type="InterPro" id="IPR038095">
    <property type="entry name" value="Costars_sf"/>
</dbReference>
<dbReference type="GO" id="GO:0045944">
    <property type="term" value="P:positive regulation of transcription by RNA polymerase II"/>
    <property type="evidence" value="ECO:0007669"/>
    <property type="project" value="TreeGrafter"/>
</dbReference>
<protein>
    <submittedName>
        <fullName evidence="3">Putative skin secretory protein xp2 isoform x1</fullName>
    </submittedName>
</protein>
<dbReference type="KEGG" id="lll:129786609"/>
<dbReference type="PANTHER" id="PTHR22739">
    <property type="entry name" value="STRIATED MUSCLE ACTIVATOR OF RHO-DEPENDENT SIGNALING-RELATED"/>
    <property type="match status" value="1"/>
</dbReference>
<dbReference type="EMBL" id="GITU01008462">
    <property type="protein sequence ID" value="MBC1177165.1"/>
    <property type="molecule type" value="Transcribed_RNA"/>
</dbReference>
<organism evidence="3">
    <name type="scientific">Lutzomyia longipalpis</name>
    <name type="common">Sand fly</name>
    <dbReference type="NCBI Taxonomy" id="7200"/>
    <lineage>
        <taxon>Eukaryota</taxon>
        <taxon>Metazoa</taxon>
        <taxon>Ecdysozoa</taxon>
        <taxon>Arthropoda</taxon>
        <taxon>Hexapoda</taxon>
        <taxon>Insecta</taxon>
        <taxon>Pterygota</taxon>
        <taxon>Neoptera</taxon>
        <taxon>Endopterygota</taxon>
        <taxon>Diptera</taxon>
        <taxon>Nematocera</taxon>
        <taxon>Psychodoidea</taxon>
        <taxon>Psychodidae</taxon>
        <taxon>Lutzomyia</taxon>
        <taxon>Lutzomyia</taxon>
    </lineage>
</organism>
<evidence type="ECO:0000259" key="2">
    <source>
        <dbReference type="SMART" id="SM01283"/>
    </source>
</evidence>
<dbReference type="InterPro" id="IPR026111">
    <property type="entry name" value="Abra"/>
</dbReference>
<dbReference type="GO" id="GO:0030017">
    <property type="term" value="C:sarcomere"/>
    <property type="evidence" value="ECO:0007669"/>
    <property type="project" value="TreeGrafter"/>
</dbReference>
<accession>A0A7G3AWV2</accession>
<dbReference type="GO" id="GO:0035025">
    <property type="term" value="P:positive regulation of Rho protein signal transduction"/>
    <property type="evidence" value="ECO:0007669"/>
    <property type="project" value="InterPro"/>
</dbReference>
<dbReference type="PANTHER" id="PTHR22739:SF7">
    <property type="entry name" value="EG:152A3.3 PROTEIN-RELATED"/>
    <property type="match status" value="1"/>
</dbReference>
<reference evidence="3" key="1">
    <citation type="journal article" date="2020" name="BMC">
        <title>Leishmania infection induces a limited differential gene expression in the sand fly midgut.</title>
        <authorList>
            <person name="Coutinho-Abreu I.V."/>
            <person name="Serafim T.D."/>
            <person name="Meneses C."/>
            <person name="Kamhawi S."/>
            <person name="Oliveira F."/>
            <person name="Valenzuela J.G."/>
        </authorList>
    </citation>
    <scope>NUCLEOTIDE SEQUENCE</scope>
    <source>
        <strain evidence="3">Jacobina</strain>
        <tissue evidence="3">Midgut</tissue>
    </source>
</reference>
<sequence length="196" mass="22562">MTDVDHELGSIRHLVESPLSSKVAMFNNVANKHKEAQLLNPFSDVDGRRSPRPQFSKDEYGKPVAGSLTEFRGQKANLHVYREMMELCEVIYNSGAPISPEDDKLRYIFFGELFNIYVHISDKVVGLLLRARKHKLIDFEGEVLFQRRDDDVPIFMLQTMAQIREYVRAKEDEVRRSISPNPQAMIHGPMPEVSMN</sequence>